<dbReference type="InterPro" id="IPR045886">
    <property type="entry name" value="ThiF/MoeB/HesA"/>
</dbReference>
<dbReference type="SUPFAM" id="SSF69572">
    <property type="entry name" value="Activating enzymes of the ubiquitin-like proteins"/>
    <property type="match status" value="1"/>
</dbReference>
<dbReference type="PANTHER" id="PTHR43267:SF1">
    <property type="entry name" value="TRNA THREONYLCARBAMOYLADENOSINE DEHYDRATASE"/>
    <property type="match status" value="1"/>
</dbReference>
<dbReference type="AlphaFoldDB" id="C4V2P3"/>
<dbReference type="Gene3D" id="3.40.50.720">
    <property type="entry name" value="NAD(P)-binding Rossmann-like Domain"/>
    <property type="match status" value="1"/>
</dbReference>
<dbReference type="eggNOG" id="COG1179">
    <property type="taxonomic scope" value="Bacteria"/>
</dbReference>
<dbReference type="PANTHER" id="PTHR43267">
    <property type="entry name" value="TRNA THREONYLCARBAMOYLADENOSINE DEHYDRATASE"/>
    <property type="match status" value="1"/>
</dbReference>
<feature type="domain" description="THIF-type NAD/FAD binding fold" evidence="1">
    <location>
        <begin position="18"/>
        <end position="245"/>
    </location>
</feature>
<evidence type="ECO:0000313" key="3">
    <source>
        <dbReference type="Proteomes" id="UP000005309"/>
    </source>
</evidence>
<gene>
    <name evidence="2" type="ORF">HMPREF0908_0787</name>
</gene>
<dbReference type="Pfam" id="PF00899">
    <property type="entry name" value="ThiF"/>
    <property type="match status" value="1"/>
</dbReference>
<organism evidence="2 3">
    <name type="scientific">Selenomonas flueggei ATCC 43531</name>
    <dbReference type="NCBI Taxonomy" id="638302"/>
    <lineage>
        <taxon>Bacteria</taxon>
        <taxon>Bacillati</taxon>
        <taxon>Bacillota</taxon>
        <taxon>Negativicutes</taxon>
        <taxon>Selenomonadales</taxon>
        <taxon>Selenomonadaceae</taxon>
        <taxon>Selenomonas</taxon>
    </lineage>
</organism>
<evidence type="ECO:0000313" key="2">
    <source>
        <dbReference type="EMBL" id="EEQ49057.1"/>
    </source>
</evidence>
<dbReference type="CDD" id="cd00755">
    <property type="entry name" value="YgdL_like"/>
    <property type="match status" value="1"/>
</dbReference>
<proteinExistence type="predicted"/>
<dbReference type="InterPro" id="IPR000594">
    <property type="entry name" value="ThiF_NAD_FAD-bd"/>
</dbReference>
<dbReference type="Proteomes" id="UP000005309">
    <property type="component" value="Unassembled WGS sequence"/>
</dbReference>
<comment type="caution">
    <text evidence="2">The sequence shown here is derived from an EMBL/GenBank/DDBJ whole genome shotgun (WGS) entry which is preliminary data.</text>
</comment>
<protein>
    <submittedName>
        <fullName evidence="2">ThiF family protein</fullName>
    </submittedName>
</protein>
<dbReference type="STRING" id="638302.HMPREF0908_0787"/>
<name>C4V2P3_9FIRM</name>
<reference evidence="2 3" key="1">
    <citation type="submission" date="2009-04" db="EMBL/GenBank/DDBJ databases">
        <authorList>
            <person name="Qin X."/>
            <person name="Bachman B."/>
            <person name="Battles P."/>
            <person name="Bell A."/>
            <person name="Bess C."/>
            <person name="Bickham C."/>
            <person name="Chaboub L."/>
            <person name="Chen D."/>
            <person name="Coyle M."/>
            <person name="Deiros D.R."/>
            <person name="Dinh H."/>
            <person name="Forbes L."/>
            <person name="Fowler G."/>
            <person name="Francisco L."/>
            <person name="Fu Q."/>
            <person name="Gubbala S."/>
            <person name="Hale W."/>
            <person name="Han Y."/>
            <person name="Hemphill L."/>
            <person name="Highlander S.K."/>
            <person name="Hirani K."/>
            <person name="Hogues M."/>
            <person name="Jackson L."/>
            <person name="Jakkamsetti A."/>
            <person name="Javaid M."/>
            <person name="Jiang H."/>
            <person name="Korchina V."/>
            <person name="Kovar C."/>
            <person name="Lara F."/>
            <person name="Lee S."/>
            <person name="Mata R."/>
            <person name="Mathew T."/>
            <person name="Moen C."/>
            <person name="Morales K."/>
            <person name="Munidasa M."/>
            <person name="Nazareth L."/>
            <person name="Ngo R."/>
            <person name="Nguyen L."/>
            <person name="Okwuonu G."/>
            <person name="Ongeri F."/>
            <person name="Patil S."/>
            <person name="Petrosino J."/>
            <person name="Pham C."/>
            <person name="Pham P."/>
            <person name="Pu L.-L."/>
            <person name="Puazo M."/>
            <person name="Raj R."/>
            <person name="Reid J."/>
            <person name="Rouhana J."/>
            <person name="Saada N."/>
            <person name="Shang Y."/>
            <person name="Simmons D."/>
            <person name="Thornton R."/>
            <person name="Warren J."/>
            <person name="Weissenberger G."/>
            <person name="Zhang J."/>
            <person name="Zhang L."/>
            <person name="Zhou C."/>
            <person name="Zhu D."/>
            <person name="Muzny D."/>
            <person name="Worley K."/>
            <person name="Gibbs R."/>
        </authorList>
    </citation>
    <scope>NUCLEOTIDE SEQUENCE [LARGE SCALE GENOMIC DNA]</scope>
    <source>
        <strain evidence="2 3">ATCC 43531</strain>
    </source>
</reference>
<dbReference type="GO" id="GO:0008641">
    <property type="term" value="F:ubiquitin-like modifier activating enzyme activity"/>
    <property type="evidence" value="ECO:0007669"/>
    <property type="project" value="InterPro"/>
</dbReference>
<dbReference type="HOGENOM" id="CLU_013325_4_1_9"/>
<accession>C4V2P3</accession>
<evidence type="ECO:0000259" key="1">
    <source>
        <dbReference type="Pfam" id="PF00899"/>
    </source>
</evidence>
<dbReference type="GO" id="GO:0061503">
    <property type="term" value="F:tRNA threonylcarbamoyladenosine dehydratase"/>
    <property type="evidence" value="ECO:0007669"/>
    <property type="project" value="TreeGrafter"/>
</dbReference>
<sequence>MQAGEEMMEDQRFARTEMLLGDAGLTRLAASSVAVFGVGGVGSFTAEALARAGVGRLTLIDHDTIDVTNINRQIHALTETVGKAKTTVMAERIRAINPHCQVREIRAFYLPEEADSFFETHYDYAVDAVDTVTAKVDLAVQCQARNIPLIASMGAANKLDPTLFAVMDIYRTKGDPLARILRKKLKDRGVRRLTVVCSRERPKRPAAGICAPAPGRHLAPGSVSFVPPVAGMIMAGVVVRALTGAAVEVSS</sequence>
<keyword evidence="3" id="KW-1185">Reference proteome</keyword>
<dbReference type="EMBL" id="ACLA01000010">
    <property type="protein sequence ID" value="EEQ49057.1"/>
    <property type="molecule type" value="Genomic_DNA"/>
</dbReference>
<dbReference type="InterPro" id="IPR035985">
    <property type="entry name" value="Ubiquitin-activating_enz"/>
</dbReference>
<dbReference type="GO" id="GO:0061504">
    <property type="term" value="P:cyclic threonylcarbamoyladenosine biosynthetic process"/>
    <property type="evidence" value="ECO:0007669"/>
    <property type="project" value="TreeGrafter"/>
</dbReference>